<dbReference type="InterPro" id="IPR051783">
    <property type="entry name" value="NAD(P)-dependent_oxidoreduct"/>
</dbReference>
<proteinExistence type="predicted"/>
<accession>A0A9W9LMU7</accession>
<dbReference type="InterPro" id="IPR036291">
    <property type="entry name" value="NAD(P)-bd_dom_sf"/>
</dbReference>
<dbReference type="Proteomes" id="UP001149163">
    <property type="component" value="Unassembled WGS sequence"/>
</dbReference>
<evidence type="ECO:0000259" key="1">
    <source>
        <dbReference type="Pfam" id="PF01370"/>
    </source>
</evidence>
<feature type="domain" description="NAD-dependent epimerase/dehydratase" evidence="1">
    <location>
        <begin position="3"/>
        <end position="219"/>
    </location>
</feature>
<reference evidence="2" key="2">
    <citation type="journal article" date="2023" name="IMA Fungus">
        <title>Comparative genomic study of the Penicillium genus elucidates a diverse pangenome and 15 lateral gene transfer events.</title>
        <authorList>
            <person name="Petersen C."/>
            <person name="Sorensen T."/>
            <person name="Nielsen M.R."/>
            <person name="Sondergaard T.E."/>
            <person name="Sorensen J.L."/>
            <person name="Fitzpatrick D.A."/>
            <person name="Frisvad J.C."/>
            <person name="Nielsen K.L."/>
        </authorList>
    </citation>
    <scope>NUCLEOTIDE SEQUENCE</scope>
    <source>
        <strain evidence="2">IBT 26290</strain>
    </source>
</reference>
<dbReference type="RefSeq" id="XP_056543423.1">
    <property type="nucleotide sequence ID" value="XM_056687868.1"/>
</dbReference>
<evidence type="ECO:0000313" key="3">
    <source>
        <dbReference type="Proteomes" id="UP001149163"/>
    </source>
</evidence>
<reference evidence="2" key="1">
    <citation type="submission" date="2022-11" db="EMBL/GenBank/DDBJ databases">
        <authorList>
            <person name="Petersen C."/>
        </authorList>
    </citation>
    <scope>NUCLEOTIDE SEQUENCE</scope>
    <source>
        <strain evidence="2">IBT 26290</strain>
    </source>
</reference>
<dbReference type="GeneID" id="81427044"/>
<dbReference type="GO" id="GO:0005737">
    <property type="term" value="C:cytoplasm"/>
    <property type="evidence" value="ECO:0007669"/>
    <property type="project" value="TreeGrafter"/>
</dbReference>
<sequence>MRIFVTGATGFIGQAVVQELLNAGHAVVGLARSDASAAALQAKGVDVIRGSIEDIDVLQQGAAESDGIINLAFNHDFTQFAESVKVEHAAIMAMGDVLAGSNRPLVLASGTLMLPKGELATEDSIADLTSPMNVRASTEQEVATLASRGVRASAIRLSPTVHDDNDHGFIHWITKIARTKGASIYIGEGLNRWPAVHRSDAARLFRLALEKGTAGAKYHAVAEEGVAMKDIAEAIGRAASIPTVSKTFEEASEHFSGGFIVFPVSADNPSSSKKTQKELGWAPTGPTLLNDIEAGLYTQDDGNPAIVAF</sequence>
<dbReference type="PANTHER" id="PTHR48079:SF9">
    <property type="entry name" value="PUTATIVE-RELATED"/>
    <property type="match status" value="1"/>
</dbReference>
<dbReference type="CDD" id="cd05262">
    <property type="entry name" value="SDR_a7"/>
    <property type="match status" value="1"/>
</dbReference>
<keyword evidence="3" id="KW-1185">Reference proteome</keyword>
<name>A0A9W9LMU7_9EURO</name>
<gene>
    <name evidence="2" type="ORF">N7482_005743</name>
</gene>
<dbReference type="AlphaFoldDB" id="A0A9W9LMU7"/>
<dbReference type="PANTHER" id="PTHR48079">
    <property type="entry name" value="PROTEIN YEEZ"/>
    <property type="match status" value="1"/>
</dbReference>
<dbReference type="EMBL" id="JAPQKN010000003">
    <property type="protein sequence ID" value="KAJ5166962.1"/>
    <property type="molecule type" value="Genomic_DNA"/>
</dbReference>
<dbReference type="SUPFAM" id="SSF51735">
    <property type="entry name" value="NAD(P)-binding Rossmann-fold domains"/>
    <property type="match status" value="1"/>
</dbReference>
<organism evidence="2 3">
    <name type="scientific">Penicillium canariense</name>
    <dbReference type="NCBI Taxonomy" id="189055"/>
    <lineage>
        <taxon>Eukaryota</taxon>
        <taxon>Fungi</taxon>
        <taxon>Dikarya</taxon>
        <taxon>Ascomycota</taxon>
        <taxon>Pezizomycotina</taxon>
        <taxon>Eurotiomycetes</taxon>
        <taxon>Eurotiomycetidae</taxon>
        <taxon>Eurotiales</taxon>
        <taxon>Aspergillaceae</taxon>
        <taxon>Penicillium</taxon>
    </lineage>
</organism>
<dbReference type="GO" id="GO:0004029">
    <property type="term" value="F:aldehyde dehydrogenase (NAD+) activity"/>
    <property type="evidence" value="ECO:0007669"/>
    <property type="project" value="TreeGrafter"/>
</dbReference>
<dbReference type="Pfam" id="PF01370">
    <property type="entry name" value="Epimerase"/>
    <property type="match status" value="1"/>
</dbReference>
<comment type="caution">
    <text evidence="2">The sequence shown here is derived from an EMBL/GenBank/DDBJ whole genome shotgun (WGS) entry which is preliminary data.</text>
</comment>
<dbReference type="Gene3D" id="3.40.50.720">
    <property type="entry name" value="NAD(P)-binding Rossmann-like Domain"/>
    <property type="match status" value="1"/>
</dbReference>
<protein>
    <recommendedName>
        <fullName evidence="1">NAD-dependent epimerase/dehydratase domain-containing protein</fullName>
    </recommendedName>
</protein>
<dbReference type="InterPro" id="IPR001509">
    <property type="entry name" value="Epimerase_deHydtase"/>
</dbReference>
<evidence type="ECO:0000313" key="2">
    <source>
        <dbReference type="EMBL" id="KAJ5166962.1"/>
    </source>
</evidence>
<dbReference type="OrthoDB" id="10262413at2759"/>